<evidence type="ECO:0000313" key="4">
    <source>
        <dbReference type="EMBL" id="GFH41069.1"/>
    </source>
</evidence>
<accession>A0A6A0B6K8</accession>
<keyword evidence="5" id="KW-1185">Reference proteome</keyword>
<gene>
    <name evidence="4" type="primary">yahI</name>
    <name evidence="4" type="ORF">Hs20B_14670</name>
</gene>
<comment type="similarity">
    <text evidence="1 3">Belongs to the short-chain dehydrogenases/reductases (SDR) family.</text>
</comment>
<name>A0A6A0B6K8_9LACT</name>
<evidence type="ECO:0000313" key="5">
    <source>
        <dbReference type="Proteomes" id="UP000475928"/>
    </source>
</evidence>
<dbReference type="InterPro" id="IPR036291">
    <property type="entry name" value="NAD(P)-bd_dom_sf"/>
</dbReference>
<dbReference type="PRINTS" id="PR00080">
    <property type="entry name" value="SDRFAMILY"/>
</dbReference>
<dbReference type="Gene3D" id="3.40.50.720">
    <property type="entry name" value="NAD(P)-binding Rossmann-like Domain"/>
    <property type="match status" value="1"/>
</dbReference>
<dbReference type="PRINTS" id="PR00081">
    <property type="entry name" value="GDHRDH"/>
</dbReference>
<dbReference type="Pfam" id="PF00106">
    <property type="entry name" value="adh_short"/>
    <property type="match status" value="1"/>
</dbReference>
<dbReference type="EMBL" id="BLLH01000009">
    <property type="protein sequence ID" value="GFH41069.1"/>
    <property type="molecule type" value="Genomic_DNA"/>
</dbReference>
<dbReference type="PANTHER" id="PTHR44169:SF6">
    <property type="entry name" value="NADPH-DEPENDENT 1-ACYLDIHYDROXYACETONE PHOSPHATE REDUCTASE"/>
    <property type="match status" value="1"/>
</dbReference>
<dbReference type="Proteomes" id="UP000475928">
    <property type="component" value="Unassembled WGS sequence"/>
</dbReference>
<reference evidence="4 5" key="1">
    <citation type="submission" date="2020-02" db="EMBL/GenBank/DDBJ databases">
        <title>Draft genome sequence of Lactococcus sp. Hs20B0-1.</title>
        <authorList>
            <person name="Noda S."/>
            <person name="Yuki M."/>
            <person name="Ohkuma M."/>
        </authorList>
    </citation>
    <scope>NUCLEOTIDE SEQUENCE [LARGE SCALE GENOMIC DNA]</scope>
    <source>
        <strain evidence="4 5">Hs20B0-1</strain>
    </source>
</reference>
<dbReference type="RefSeq" id="WP_172357208.1">
    <property type="nucleotide sequence ID" value="NZ_BLLH01000009.1"/>
</dbReference>
<keyword evidence="2" id="KW-0560">Oxidoreductase</keyword>
<proteinExistence type="inferred from homology"/>
<dbReference type="InterPro" id="IPR002347">
    <property type="entry name" value="SDR_fam"/>
</dbReference>
<evidence type="ECO:0000256" key="1">
    <source>
        <dbReference type="ARBA" id="ARBA00006484"/>
    </source>
</evidence>
<organism evidence="4 5">
    <name type="scientific">Pseudolactococcus insecticola</name>
    <dbReference type="NCBI Taxonomy" id="2709158"/>
    <lineage>
        <taxon>Bacteria</taxon>
        <taxon>Bacillati</taxon>
        <taxon>Bacillota</taxon>
        <taxon>Bacilli</taxon>
        <taxon>Lactobacillales</taxon>
        <taxon>Streptococcaceae</taxon>
        <taxon>Pseudolactococcus</taxon>
    </lineage>
</organism>
<dbReference type="GO" id="GO:0016491">
    <property type="term" value="F:oxidoreductase activity"/>
    <property type="evidence" value="ECO:0007669"/>
    <property type="project" value="UniProtKB-KW"/>
</dbReference>
<evidence type="ECO:0000256" key="2">
    <source>
        <dbReference type="ARBA" id="ARBA00023002"/>
    </source>
</evidence>
<dbReference type="AlphaFoldDB" id="A0A6A0B6K8"/>
<comment type="caution">
    <text evidence="4">The sequence shown here is derived from an EMBL/GenBank/DDBJ whole genome shotgun (WGS) entry which is preliminary data.</text>
</comment>
<sequence>MTKQVVAITGASNGMGLAAAKLFAQKGWIVYGGARRVEKIPASDTIHALKLDVTDTASNHNFIEQILAAEGQIDVLINNAGYGESGPVEDITLANARTQFETNFFGAVELAQLVLPTMRAQKSGRIINISSIGGDIYTPLGAYYHATKAALQQWSDTLDIEIAPFGVRSIIIQPGGTESSWGDIAMANAEKNLKAGSAYKPLVDKVSGLFDADLGAIGATSEDLAELFYKAAIDKKPKRRYFNAIGDRAMVWVARSHPKIYKKTLMTMLDIMGKRSQRKK</sequence>
<dbReference type="CDD" id="cd05374">
    <property type="entry name" value="17beta-HSD-like_SDR_c"/>
    <property type="match status" value="1"/>
</dbReference>
<dbReference type="PANTHER" id="PTHR44169">
    <property type="entry name" value="NADPH-DEPENDENT 1-ACYLDIHYDROXYACETONE PHOSPHATE REDUCTASE"/>
    <property type="match status" value="1"/>
</dbReference>
<dbReference type="SUPFAM" id="SSF51735">
    <property type="entry name" value="NAD(P)-binding Rossmann-fold domains"/>
    <property type="match status" value="1"/>
</dbReference>
<evidence type="ECO:0000256" key="3">
    <source>
        <dbReference type="RuleBase" id="RU000363"/>
    </source>
</evidence>
<protein>
    <submittedName>
        <fullName evidence="4">Short-chain dehydrogenase/reductase</fullName>
    </submittedName>
</protein>